<dbReference type="InterPro" id="IPR041055">
    <property type="entry name" value="Kinase-PolyVal"/>
</dbReference>
<dbReference type="Proteomes" id="UP000184335">
    <property type="component" value="Unassembled WGS sequence"/>
</dbReference>
<evidence type="ECO:0000313" key="1">
    <source>
        <dbReference type="EMBL" id="SHI39944.1"/>
    </source>
</evidence>
<dbReference type="STRING" id="1118202.SAMN05443429_101417"/>
<accession>A0A1M6ATT5</accession>
<dbReference type="AlphaFoldDB" id="A0A1M6ATT5"/>
<dbReference type="OrthoDB" id="1079625at2"/>
<protein>
    <submittedName>
        <fullName evidence="1">Uncharacterized protein</fullName>
    </submittedName>
</protein>
<gene>
    <name evidence="1" type="ORF">SAMN05443429_101417</name>
</gene>
<keyword evidence="2" id="KW-1185">Reference proteome</keyword>
<dbReference type="EMBL" id="FQYI01000001">
    <property type="protein sequence ID" value="SHI39944.1"/>
    <property type="molecule type" value="Genomic_DNA"/>
</dbReference>
<sequence>MLVKDELQNIISGDEQACGGSVLKRAQIYLGGNEGAGAKHKVQKPIKSEEKKLLRKFCEENGLIFNREDLNLNYLSEGAEQKVYRFGNSKVVKFNDGIFYEFWLDYLNSLLIHNYFFPLTAYELLGFEFFDDKIYSVVLQSFVKETEPVNLEIVNEFLEHNGFRKIRNQDFINKDLGLILEDIHDENVIFENGIPFFIDTVFYLTENFYQK</sequence>
<evidence type="ECO:0000313" key="2">
    <source>
        <dbReference type="Proteomes" id="UP000184335"/>
    </source>
</evidence>
<dbReference type="Pfam" id="PF18762">
    <property type="entry name" value="Kinase-PolyVal"/>
    <property type="match status" value="1"/>
</dbReference>
<dbReference type="RefSeq" id="WP_073177824.1">
    <property type="nucleotide sequence ID" value="NZ_FQYI01000001.1"/>
</dbReference>
<proteinExistence type="predicted"/>
<organism evidence="1 2">
    <name type="scientific">Cruoricaptor ignavus</name>
    <dbReference type="NCBI Taxonomy" id="1118202"/>
    <lineage>
        <taxon>Bacteria</taxon>
        <taxon>Pseudomonadati</taxon>
        <taxon>Bacteroidota</taxon>
        <taxon>Flavobacteriia</taxon>
        <taxon>Flavobacteriales</taxon>
        <taxon>Weeksellaceae</taxon>
        <taxon>Cruoricaptor</taxon>
    </lineage>
</organism>
<name>A0A1M6ATT5_9FLAO</name>
<reference evidence="1 2" key="1">
    <citation type="submission" date="2016-11" db="EMBL/GenBank/DDBJ databases">
        <authorList>
            <person name="Jaros S."/>
            <person name="Januszkiewicz K."/>
            <person name="Wedrychowicz H."/>
        </authorList>
    </citation>
    <scope>NUCLEOTIDE SEQUENCE [LARGE SCALE GENOMIC DNA]</scope>
    <source>
        <strain evidence="1 2">DSM 25479</strain>
    </source>
</reference>